<dbReference type="Pfam" id="PF13349">
    <property type="entry name" value="DUF4097"/>
    <property type="match status" value="1"/>
</dbReference>
<organism evidence="2 3">
    <name type="scientific">Candidatus Eisenbergiella merdipullorum</name>
    <dbReference type="NCBI Taxonomy" id="2838553"/>
    <lineage>
        <taxon>Bacteria</taxon>
        <taxon>Bacillati</taxon>
        <taxon>Bacillota</taxon>
        <taxon>Clostridia</taxon>
        <taxon>Lachnospirales</taxon>
        <taxon>Lachnospiraceae</taxon>
        <taxon>Eisenbergiella</taxon>
    </lineage>
</organism>
<dbReference type="EMBL" id="DWYY01000058">
    <property type="protein sequence ID" value="HJA92510.1"/>
    <property type="molecule type" value="Genomic_DNA"/>
</dbReference>
<dbReference type="PANTHER" id="PTHR34094:SF1">
    <property type="entry name" value="PROTEIN FAM185A"/>
    <property type="match status" value="1"/>
</dbReference>
<dbReference type="InterPro" id="IPR025164">
    <property type="entry name" value="Toastrack_DUF4097"/>
</dbReference>
<dbReference type="Gene3D" id="2.160.20.120">
    <property type="match status" value="1"/>
</dbReference>
<sequence>MMNKWMKKTLIVSVSVAAAGAVLLGAGVALGGSPSFYYDADGLHVKENTKEAARRDYVLENTQTEAFSRLEVDLQDSDLQIVSGDTWSVEYVLDGWYSEPVYSVENGTLTLQEGSYVYTGDFRVSFGFGDAWMNESTEVARSPYVKITIPENARLEDVNITNGSGKVSIEKNLRADSVTIHADDGDVRLDGWTGDTLDMETEYGEVVTGTLDGKDVTIYGNSGAIQIGLLKADTAVLETEYGDVDADVEKAQSLEVESTDGEVRLDLTGQMEDYGVSLYSEYGVIRLPQGTVEPDEDDGSSEFIRLGADRDTAGIQVYTESGDIRIREN</sequence>
<comment type="caution">
    <text evidence="2">The sequence shown here is derived from an EMBL/GenBank/DDBJ whole genome shotgun (WGS) entry which is preliminary data.</text>
</comment>
<accession>A0A9D2I411</accession>
<dbReference type="PANTHER" id="PTHR34094">
    <property type="match status" value="1"/>
</dbReference>
<proteinExistence type="predicted"/>
<gene>
    <name evidence="2" type="ORF">H9717_05275</name>
</gene>
<dbReference type="AlphaFoldDB" id="A0A9D2I411"/>
<evidence type="ECO:0000313" key="2">
    <source>
        <dbReference type="EMBL" id="HJA92510.1"/>
    </source>
</evidence>
<reference evidence="2" key="1">
    <citation type="journal article" date="2021" name="PeerJ">
        <title>Extensive microbial diversity within the chicken gut microbiome revealed by metagenomics and culture.</title>
        <authorList>
            <person name="Gilroy R."/>
            <person name="Ravi A."/>
            <person name="Getino M."/>
            <person name="Pursley I."/>
            <person name="Horton D.L."/>
            <person name="Alikhan N.F."/>
            <person name="Baker D."/>
            <person name="Gharbi K."/>
            <person name="Hall N."/>
            <person name="Watson M."/>
            <person name="Adriaenssens E.M."/>
            <person name="Foster-Nyarko E."/>
            <person name="Jarju S."/>
            <person name="Secka A."/>
            <person name="Antonio M."/>
            <person name="Oren A."/>
            <person name="Chaudhuri R.R."/>
            <person name="La Ragione R."/>
            <person name="Hildebrand F."/>
            <person name="Pallen M.J."/>
        </authorList>
    </citation>
    <scope>NUCLEOTIDE SEQUENCE</scope>
    <source>
        <strain evidence="2">CHK179-7159</strain>
    </source>
</reference>
<evidence type="ECO:0000313" key="3">
    <source>
        <dbReference type="Proteomes" id="UP000886858"/>
    </source>
</evidence>
<feature type="domain" description="DUF4097" evidence="1">
    <location>
        <begin position="68"/>
        <end position="326"/>
    </location>
</feature>
<dbReference type="Proteomes" id="UP000886858">
    <property type="component" value="Unassembled WGS sequence"/>
</dbReference>
<name>A0A9D2I411_9FIRM</name>
<evidence type="ECO:0000259" key="1">
    <source>
        <dbReference type="Pfam" id="PF13349"/>
    </source>
</evidence>
<protein>
    <submittedName>
        <fullName evidence="2">DUF4097 domain-containing protein</fullName>
    </submittedName>
</protein>
<reference evidence="2" key="2">
    <citation type="submission" date="2021-04" db="EMBL/GenBank/DDBJ databases">
        <authorList>
            <person name="Gilroy R."/>
        </authorList>
    </citation>
    <scope>NUCLEOTIDE SEQUENCE</scope>
    <source>
        <strain evidence="2">CHK179-7159</strain>
    </source>
</reference>